<keyword evidence="1" id="KW-1133">Transmembrane helix</keyword>
<sequence>MGLHTHSSSLVPSIAPMRFAIPLVSASATILVSVYLGILSIFHIPPFPSFDSLAEAIIEALVE</sequence>
<dbReference type="EMBL" id="JACXVP010000008">
    <property type="protein sequence ID" value="KAG5590451.1"/>
    <property type="molecule type" value="Genomic_DNA"/>
</dbReference>
<evidence type="ECO:0000313" key="3">
    <source>
        <dbReference type="Proteomes" id="UP000824120"/>
    </source>
</evidence>
<gene>
    <name evidence="2" type="ORF">H5410_040965</name>
</gene>
<feature type="transmembrane region" description="Helical" evidence="1">
    <location>
        <begin position="20"/>
        <end position="42"/>
    </location>
</feature>
<protein>
    <submittedName>
        <fullName evidence="2">Uncharacterized protein</fullName>
    </submittedName>
</protein>
<organism evidence="2 3">
    <name type="scientific">Solanum commersonii</name>
    <name type="common">Commerson's wild potato</name>
    <name type="synonym">Commerson's nightshade</name>
    <dbReference type="NCBI Taxonomy" id="4109"/>
    <lineage>
        <taxon>Eukaryota</taxon>
        <taxon>Viridiplantae</taxon>
        <taxon>Streptophyta</taxon>
        <taxon>Embryophyta</taxon>
        <taxon>Tracheophyta</taxon>
        <taxon>Spermatophyta</taxon>
        <taxon>Magnoliopsida</taxon>
        <taxon>eudicotyledons</taxon>
        <taxon>Gunneridae</taxon>
        <taxon>Pentapetalae</taxon>
        <taxon>asterids</taxon>
        <taxon>lamiids</taxon>
        <taxon>Solanales</taxon>
        <taxon>Solanaceae</taxon>
        <taxon>Solanoideae</taxon>
        <taxon>Solaneae</taxon>
        <taxon>Solanum</taxon>
    </lineage>
</organism>
<keyword evidence="1" id="KW-0472">Membrane</keyword>
<evidence type="ECO:0000256" key="1">
    <source>
        <dbReference type="SAM" id="Phobius"/>
    </source>
</evidence>
<keyword evidence="3" id="KW-1185">Reference proteome</keyword>
<name>A0A9J5XQA1_SOLCO</name>
<comment type="caution">
    <text evidence="2">The sequence shown here is derived from an EMBL/GenBank/DDBJ whole genome shotgun (WGS) entry which is preliminary data.</text>
</comment>
<reference evidence="2 3" key="1">
    <citation type="submission" date="2020-09" db="EMBL/GenBank/DDBJ databases">
        <title>De no assembly of potato wild relative species, Solanum commersonii.</title>
        <authorList>
            <person name="Cho K."/>
        </authorList>
    </citation>
    <scope>NUCLEOTIDE SEQUENCE [LARGE SCALE GENOMIC DNA]</scope>
    <source>
        <strain evidence="2">LZ3.2</strain>
        <tissue evidence="2">Leaf</tissue>
    </source>
</reference>
<dbReference type="Proteomes" id="UP000824120">
    <property type="component" value="Chromosome 8"/>
</dbReference>
<evidence type="ECO:0000313" key="2">
    <source>
        <dbReference type="EMBL" id="KAG5590451.1"/>
    </source>
</evidence>
<accession>A0A9J5XQA1</accession>
<keyword evidence="1" id="KW-0812">Transmembrane</keyword>
<proteinExistence type="predicted"/>
<dbReference type="AlphaFoldDB" id="A0A9J5XQA1"/>